<evidence type="ECO:0000313" key="3">
    <source>
        <dbReference type="EMBL" id="KAK9931013.1"/>
    </source>
</evidence>
<feature type="coiled-coil region" evidence="1">
    <location>
        <begin position="155"/>
        <end position="189"/>
    </location>
</feature>
<evidence type="ECO:0000256" key="1">
    <source>
        <dbReference type="SAM" id="Coils"/>
    </source>
</evidence>
<feature type="compositionally biased region" description="Low complexity" evidence="2">
    <location>
        <begin position="23"/>
        <end position="40"/>
    </location>
</feature>
<keyword evidence="4" id="KW-1185">Reference proteome</keyword>
<keyword evidence="1" id="KW-0175">Coiled coil</keyword>
<evidence type="ECO:0000256" key="2">
    <source>
        <dbReference type="SAM" id="MobiDB-lite"/>
    </source>
</evidence>
<organism evidence="3 4">
    <name type="scientific">Rubus argutus</name>
    <name type="common">Southern blackberry</name>
    <dbReference type="NCBI Taxonomy" id="59490"/>
    <lineage>
        <taxon>Eukaryota</taxon>
        <taxon>Viridiplantae</taxon>
        <taxon>Streptophyta</taxon>
        <taxon>Embryophyta</taxon>
        <taxon>Tracheophyta</taxon>
        <taxon>Spermatophyta</taxon>
        <taxon>Magnoliopsida</taxon>
        <taxon>eudicotyledons</taxon>
        <taxon>Gunneridae</taxon>
        <taxon>Pentapetalae</taxon>
        <taxon>rosids</taxon>
        <taxon>fabids</taxon>
        <taxon>Rosales</taxon>
        <taxon>Rosaceae</taxon>
        <taxon>Rosoideae</taxon>
        <taxon>Rosoideae incertae sedis</taxon>
        <taxon>Rubus</taxon>
    </lineage>
</organism>
<dbReference type="Proteomes" id="UP001457282">
    <property type="component" value="Unassembled WGS sequence"/>
</dbReference>
<gene>
    <name evidence="3" type="ORF">M0R45_018310</name>
</gene>
<comment type="caution">
    <text evidence="3">The sequence shown here is derived from an EMBL/GenBank/DDBJ whole genome shotgun (WGS) entry which is preliminary data.</text>
</comment>
<sequence>MASPTSSFSSAWWLWSSSSSTALSNSLASSTTPERVLSPPSVEPVPSPSSYEPARSPVTPFVIPVSSTPFDIDNVMEDFPPAQIVDYHQTQGREVAPPRQSTEMVLYNPDILRLRPSRSRDQDQDNLQERLGQLVRDLVYKEVSALMKEADAEIVKALQAEYDSSRRNVEEASESTKEADELIVEAQQANPESPRRTNMELAVNARPGRSASRQVANISDVSFQLPQDFEVDDDTVNQFVPNDEVIREIIAQTIKKYSFSDRLHGWKMECRIRLNGRQLDKYFTHVQSKVVARSVPEVVRFILYEVNPKQMREANKRKAIELGETAESPQKRLKDEKLTLPSMSFQGGGIGECESEDEDETYEQMFCRVAWSNQMNGTAEKVPLLSEWEQFKAAKKKARTTPSQPDDVPPNPDAEVVETANALVELQNHVQRLSDQNPPEAAGDERRPMACIDMSGFGVLIRQ</sequence>
<reference evidence="3 4" key="1">
    <citation type="journal article" date="2023" name="G3 (Bethesda)">
        <title>A chromosome-length genome assembly and annotation of blackberry (Rubus argutus, cv. 'Hillquist').</title>
        <authorList>
            <person name="Bruna T."/>
            <person name="Aryal R."/>
            <person name="Dudchenko O."/>
            <person name="Sargent D.J."/>
            <person name="Mead D."/>
            <person name="Buti M."/>
            <person name="Cavallini A."/>
            <person name="Hytonen T."/>
            <person name="Andres J."/>
            <person name="Pham M."/>
            <person name="Weisz D."/>
            <person name="Mascagni F."/>
            <person name="Usai G."/>
            <person name="Natali L."/>
            <person name="Bassil N."/>
            <person name="Fernandez G.E."/>
            <person name="Lomsadze A."/>
            <person name="Armour M."/>
            <person name="Olukolu B."/>
            <person name="Poorten T."/>
            <person name="Britton C."/>
            <person name="Davik J."/>
            <person name="Ashrafi H."/>
            <person name="Aiden E.L."/>
            <person name="Borodovsky M."/>
            <person name="Worthington M."/>
        </authorList>
    </citation>
    <scope>NUCLEOTIDE SEQUENCE [LARGE SCALE GENOMIC DNA]</scope>
    <source>
        <strain evidence="3">PI 553951</strain>
    </source>
</reference>
<dbReference type="EMBL" id="JBEDUW010000004">
    <property type="protein sequence ID" value="KAK9931013.1"/>
    <property type="molecule type" value="Genomic_DNA"/>
</dbReference>
<dbReference type="AlphaFoldDB" id="A0AAW1X2A4"/>
<accession>A0AAW1X2A4</accession>
<proteinExistence type="predicted"/>
<feature type="region of interest" description="Disordered" evidence="2">
    <location>
        <begin position="23"/>
        <end position="58"/>
    </location>
</feature>
<name>A0AAW1X2A4_RUBAR</name>
<protein>
    <submittedName>
        <fullName evidence="3">Uncharacterized protein</fullName>
    </submittedName>
</protein>
<evidence type="ECO:0000313" key="4">
    <source>
        <dbReference type="Proteomes" id="UP001457282"/>
    </source>
</evidence>